<dbReference type="EnsemblMetazoa" id="XM_030987577">
    <property type="protein sequence ID" value="XP_030843437"/>
    <property type="gene ID" value="LOC105441346"/>
</dbReference>
<name>A0A7M7NYL3_STRPU</name>
<dbReference type="KEGG" id="spu:105441346"/>
<dbReference type="PROSITE" id="PS50853">
    <property type="entry name" value="FN3"/>
    <property type="match status" value="1"/>
</dbReference>
<protein>
    <recommendedName>
        <fullName evidence="1">Fibronectin type-III domain-containing protein</fullName>
    </recommendedName>
</protein>
<evidence type="ECO:0000313" key="2">
    <source>
        <dbReference type="EnsemblMetazoa" id="XP_030843437"/>
    </source>
</evidence>
<dbReference type="InParanoid" id="A0A7M7NYL3"/>
<feature type="domain" description="Fibronectin type-III" evidence="1">
    <location>
        <begin position="62"/>
        <end position="176"/>
    </location>
</feature>
<dbReference type="CDD" id="cd00063">
    <property type="entry name" value="FN3"/>
    <property type="match status" value="1"/>
</dbReference>
<reference evidence="2" key="2">
    <citation type="submission" date="2021-01" db="UniProtKB">
        <authorList>
            <consortium name="EnsemblMetazoa"/>
        </authorList>
    </citation>
    <scope>IDENTIFICATION</scope>
</reference>
<dbReference type="SUPFAM" id="SSF49265">
    <property type="entry name" value="Fibronectin type III"/>
    <property type="match status" value="1"/>
</dbReference>
<dbReference type="InterPro" id="IPR003961">
    <property type="entry name" value="FN3_dom"/>
</dbReference>
<sequence>MAKDPPQNVSSTLLNFTFYIQDLRDDIPIYCFIGDPFNKSSEFGFIRLASAAFYVLPSFSGVPELLELGYYHAAIGWRQWDSSSDTGDGPIVGYKIYVRSGSNVVLAKEVQPPSMVNNMDRSVSKRSAENATEMAMYNVSGLEEGSTYSVQIAAIRDGITGEGEQGPALTFTTKQGWHLKEMKCKIRVI</sequence>
<keyword evidence="3" id="KW-1185">Reference proteome</keyword>
<dbReference type="SMART" id="SM00060">
    <property type="entry name" value="FN3"/>
    <property type="match status" value="1"/>
</dbReference>
<evidence type="ECO:0000259" key="1">
    <source>
        <dbReference type="PROSITE" id="PS50853"/>
    </source>
</evidence>
<proteinExistence type="predicted"/>
<dbReference type="InterPro" id="IPR013783">
    <property type="entry name" value="Ig-like_fold"/>
</dbReference>
<dbReference type="AlphaFoldDB" id="A0A7M7NYL3"/>
<dbReference type="PANTHER" id="PTHR26391">
    <property type="entry name" value="INACTIVE TYROSINE-PROTEIN KINASE 7"/>
    <property type="match status" value="1"/>
</dbReference>
<reference evidence="3" key="1">
    <citation type="submission" date="2015-02" db="EMBL/GenBank/DDBJ databases">
        <title>Genome sequencing for Strongylocentrotus purpuratus.</title>
        <authorList>
            <person name="Murali S."/>
            <person name="Liu Y."/>
            <person name="Vee V."/>
            <person name="English A."/>
            <person name="Wang M."/>
            <person name="Skinner E."/>
            <person name="Han Y."/>
            <person name="Muzny D.M."/>
            <person name="Worley K.C."/>
            <person name="Gibbs R.A."/>
        </authorList>
    </citation>
    <scope>NUCLEOTIDE SEQUENCE</scope>
</reference>
<dbReference type="Gene3D" id="2.60.40.10">
    <property type="entry name" value="Immunoglobulins"/>
    <property type="match status" value="1"/>
</dbReference>
<dbReference type="RefSeq" id="XP_030843437.1">
    <property type="nucleotide sequence ID" value="XM_030987577.1"/>
</dbReference>
<evidence type="ECO:0000313" key="3">
    <source>
        <dbReference type="Proteomes" id="UP000007110"/>
    </source>
</evidence>
<dbReference type="GeneID" id="105441346"/>
<dbReference type="PANTHER" id="PTHR26391:SF18">
    <property type="entry name" value="PROTEIN KINASE RECEPTOR TIE-1, PUTATIVE-RELATED"/>
    <property type="match status" value="1"/>
</dbReference>
<dbReference type="InterPro" id="IPR036116">
    <property type="entry name" value="FN3_sf"/>
</dbReference>
<dbReference type="FunFam" id="2.60.40.10:FF:001776">
    <property type="entry name" value="Protein-tyrosine-phosphatase"/>
    <property type="match status" value="1"/>
</dbReference>
<dbReference type="OrthoDB" id="10142727at2759"/>
<dbReference type="Proteomes" id="UP000007110">
    <property type="component" value="Unassembled WGS sequence"/>
</dbReference>
<organism evidence="2 3">
    <name type="scientific">Strongylocentrotus purpuratus</name>
    <name type="common">Purple sea urchin</name>
    <dbReference type="NCBI Taxonomy" id="7668"/>
    <lineage>
        <taxon>Eukaryota</taxon>
        <taxon>Metazoa</taxon>
        <taxon>Echinodermata</taxon>
        <taxon>Eleutherozoa</taxon>
        <taxon>Echinozoa</taxon>
        <taxon>Echinoidea</taxon>
        <taxon>Euechinoidea</taxon>
        <taxon>Echinacea</taxon>
        <taxon>Camarodonta</taxon>
        <taxon>Echinidea</taxon>
        <taxon>Strongylocentrotidae</taxon>
        <taxon>Strongylocentrotus</taxon>
    </lineage>
</organism>
<accession>A0A7M7NYL3</accession>
<dbReference type="Pfam" id="PF00041">
    <property type="entry name" value="fn3"/>
    <property type="match status" value="1"/>
</dbReference>